<feature type="domain" description="FAM50A/XAP5 C-terminal" evidence="2">
    <location>
        <begin position="234"/>
        <end position="399"/>
    </location>
</feature>
<dbReference type="InterPro" id="IPR007005">
    <property type="entry name" value="XAP5"/>
</dbReference>
<evidence type="ECO:0000313" key="3">
    <source>
        <dbReference type="EMBL" id="CAF1471421.1"/>
    </source>
</evidence>
<evidence type="ECO:0000313" key="4">
    <source>
        <dbReference type="Proteomes" id="UP000663845"/>
    </source>
</evidence>
<evidence type="ECO:0000259" key="2">
    <source>
        <dbReference type="Pfam" id="PF04921"/>
    </source>
</evidence>
<evidence type="ECO:0000256" key="1">
    <source>
        <dbReference type="SAM" id="MobiDB-lite"/>
    </source>
</evidence>
<feature type="region of interest" description="Disordered" evidence="1">
    <location>
        <begin position="341"/>
        <end position="366"/>
    </location>
</feature>
<dbReference type="EMBL" id="CAJNOG010001793">
    <property type="protein sequence ID" value="CAF1471421.1"/>
    <property type="molecule type" value="Genomic_DNA"/>
</dbReference>
<feature type="region of interest" description="Disordered" evidence="1">
    <location>
        <begin position="1"/>
        <end position="29"/>
    </location>
</feature>
<dbReference type="Pfam" id="PF04921">
    <property type="entry name" value="XAP5"/>
    <property type="match status" value="1"/>
</dbReference>
<dbReference type="InterPro" id="IPR048337">
    <property type="entry name" value="FAM50A/XAP5_C"/>
</dbReference>
<feature type="compositionally biased region" description="Low complexity" evidence="1">
    <location>
        <begin position="341"/>
        <end position="351"/>
    </location>
</feature>
<dbReference type="GO" id="GO:0006325">
    <property type="term" value="P:chromatin organization"/>
    <property type="evidence" value="ECO:0007669"/>
    <property type="project" value="TreeGrafter"/>
</dbReference>
<feature type="compositionally biased region" description="Basic and acidic residues" evidence="1">
    <location>
        <begin position="133"/>
        <end position="146"/>
    </location>
</feature>
<reference evidence="3" key="1">
    <citation type="submission" date="2021-02" db="EMBL/GenBank/DDBJ databases">
        <authorList>
            <person name="Nowell W R."/>
        </authorList>
    </citation>
    <scope>NUCLEOTIDE SEQUENCE</scope>
</reference>
<feature type="compositionally biased region" description="Basic and acidic residues" evidence="1">
    <location>
        <begin position="89"/>
        <end position="111"/>
    </location>
</feature>
<protein>
    <recommendedName>
        <fullName evidence="2">FAM50A/XAP5 C-terminal domain-containing protein</fullName>
    </recommendedName>
</protein>
<dbReference type="GO" id="GO:0005634">
    <property type="term" value="C:nucleus"/>
    <property type="evidence" value="ECO:0007669"/>
    <property type="project" value="InterPro"/>
</dbReference>
<organism evidence="3 4">
    <name type="scientific">Adineta steineri</name>
    <dbReference type="NCBI Taxonomy" id="433720"/>
    <lineage>
        <taxon>Eukaryota</taxon>
        <taxon>Metazoa</taxon>
        <taxon>Spiralia</taxon>
        <taxon>Gnathifera</taxon>
        <taxon>Rotifera</taxon>
        <taxon>Eurotatoria</taxon>
        <taxon>Bdelloidea</taxon>
        <taxon>Adinetida</taxon>
        <taxon>Adinetidae</taxon>
        <taxon>Adineta</taxon>
    </lineage>
</organism>
<dbReference type="PANTHER" id="PTHR12722">
    <property type="entry name" value="XAP-5 PROTEIN-RELATED"/>
    <property type="match status" value="1"/>
</dbReference>
<feature type="compositionally biased region" description="Polar residues" evidence="1">
    <location>
        <begin position="352"/>
        <end position="364"/>
    </location>
</feature>
<accession>A0A815R258</accession>
<comment type="caution">
    <text evidence="3">The sequence shown here is derived from an EMBL/GenBank/DDBJ whole genome shotgun (WGS) entry which is preliminary data.</text>
</comment>
<proteinExistence type="predicted"/>
<sequence>MAFFPGAAKDQMRADQLVKRRQQEHEQMEIKKKKIEEENRMQAIEEKFKSHYDAVEQMLKTDTVGLVSLDEMKKKQEEIILAREQQLAREKEAKLSESMRNKLNNRKDIGAHQRPNKLSFADEWDEEEEEHDNEPVIKKQPVKIEENITTDDNSLSDDVPKNEDVDSNDSVPQEELTSAELDRLVAASKKKRLGKNPDVDTSFLPDKDREEEERILREKLRQEWVEKQQKLKNEEVDLVFSYWDGSGHRRSMRIKKRMTIQMFLSKALEILRRENMFNELKSASVDQLIFVKDDVILPHHYSFYDFIVTRARGRTAVLFTFTESLKLNTIIEVPATATTTTELNPTDLTTTSSPSGETQTTGGPNSHAGKICLRSWYERNKHIFPACRWEPFDPEKRWTAHEPPKNRFCVK</sequence>
<feature type="region of interest" description="Disordered" evidence="1">
    <location>
        <begin position="89"/>
        <end position="178"/>
    </location>
</feature>
<gene>
    <name evidence="3" type="ORF">JYZ213_LOCUS41833</name>
</gene>
<dbReference type="AlphaFoldDB" id="A0A815R258"/>
<feature type="compositionally biased region" description="Basic and acidic residues" evidence="1">
    <location>
        <begin position="10"/>
        <end position="29"/>
    </location>
</feature>
<dbReference type="Proteomes" id="UP000663845">
    <property type="component" value="Unassembled WGS sequence"/>
</dbReference>
<feature type="compositionally biased region" description="Acidic residues" evidence="1">
    <location>
        <begin position="122"/>
        <end position="132"/>
    </location>
</feature>
<name>A0A815R258_9BILA</name>
<dbReference type="PANTHER" id="PTHR12722:SF0">
    <property type="entry name" value="PROTEIN FAM50A"/>
    <property type="match status" value="1"/>
</dbReference>